<evidence type="ECO:0000313" key="3">
    <source>
        <dbReference type="Proteomes" id="UP000295252"/>
    </source>
</evidence>
<evidence type="ECO:0000259" key="1">
    <source>
        <dbReference type="PROSITE" id="PS50011"/>
    </source>
</evidence>
<proteinExistence type="predicted"/>
<dbReference type="InterPro" id="IPR011009">
    <property type="entry name" value="Kinase-like_dom_sf"/>
</dbReference>
<dbReference type="Pfam" id="PF07714">
    <property type="entry name" value="PK_Tyr_Ser-Thr"/>
    <property type="match status" value="1"/>
</dbReference>
<sequence>MSAPCVARVFTLISDFGLAKWFPSQWTHHSIVPIEGTVGHLAPEHFMHGVVDEKTGVFAFGVFLLELLSGKKPVDGSHQSLHNWVIKGSQF</sequence>
<dbReference type="SUPFAM" id="SSF56112">
    <property type="entry name" value="Protein kinase-like (PK-like)"/>
    <property type="match status" value="1"/>
</dbReference>
<dbReference type="GO" id="GO:0004672">
    <property type="term" value="F:protein kinase activity"/>
    <property type="evidence" value="ECO:0007669"/>
    <property type="project" value="InterPro"/>
</dbReference>
<name>A0A068UA42_COFCA</name>
<dbReference type="InterPro" id="IPR001245">
    <property type="entry name" value="Ser-Thr/Tyr_kinase_cat_dom"/>
</dbReference>
<dbReference type="GO" id="GO:0005524">
    <property type="term" value="F:ATP binding"/>
    <property type="evidence" value="ECO:0007669"/>
    <property type="project" value="InterPro"/>
</dbReference>
<dbReference type="PANTHER" id="PTHR47987:SF20">
    <property type="entry name" value="OS04G0654600 PROTEIN"/>
    <property type="match status" value="1"/>
</dbReference>
<evidence type="ECO:0000313" key="2">
    <source>
        <dbReference type="EMBL" id="CDP05157.1"/>
    </source>
</evidence>
<dbReference type="PROSITE" id="PS50011">
    <property type="entry name" value="PROTEIN_KINASE_DOM"/>
    <property type="match status" value="1"/>
</dbReference>
<dbReference type="PhylomeDB" id="A0A068UA42"/>
<protein>
    <recommendedName>
        <fullName evidence="1">Protein kinase domain-containing protein</fullName>
    </recommendedName>
</protein>
<gene>
    <name evidence="2" type="ORF">GSCOC_T00020107001</name>
</gene>
<dbReference type="STRING" id="49390.A0A068UA42"/>
<dbReference type="InterPro" id="IPR000719">
    <property type="entry name" value="Prot_kinase_dom"/>
</dbReference>
<organism evidence="2 3">
    <name type="scientific">Coffea canephora</name>
    <name type="common">Robusta coffee</name>
    <dbReference type="NCBI Taxonomy" id="49390"/>
    <lineage>
        <taxon>Eukaryota</taxon>
        <taxon>Viridiplantae</taxon>
        <taxon>Streptophyta</taxon>
        <taxon>Embryophyta</taxon>
        <taxon>Tracheophyta</taxon>
        <taxon>Spermatophyta</taxon>
        <taxon>Magnoliopsida</taxon>
        <taxon>eudicotyledons</taxon>
        <taxon>Gunneridae</taxon>
        <taxon>Pentapetalae</taxon>
        <taxon>asterids</taxon>
        <taxon>lamiids</taxon>
        <taxon>Gentianales</taxon>
        <taxon>Rubiaceae</taxon>
        <taxon>Ixoroideae</taxon>
        <taxon>Gardenieae complex</taxon>
        <taxon>Bertiereae - Coffeeae clade</taxon>
        <taxon>Coffeeae</taxon>
        <taxon>Coffea</taxon>
    </lineage>
</organism>
<dbReference type="InterPro" id="IPR046958">
    <property type="entry name" value="RBK1/2/STUNTED"/>
</dbReference>
<feature type="domain" description="Protein kinase" evidence="1">
    <location>
        <begin position="1"/>
        <end position="91"/>
    </location>
</feature>
<dbReference type="Gramene" id="CDP05157">
    <property type="protein sequence ID" value="CDP05157"/>
    <property type="gene ID" value="GSCOC_T00020107001"/>
</dbReference>
<dbReference type="Proteomes" id="UP000295252">
    <property type="component" value="Chromosome IV"/>
</dbReference>
<dbReference type="Gene3D" id="1.10.510.10">
    <property type="entry name" value="Transferase(Phosphotransferase) domain 1"/>
    <property type="match status" value="1"/>
</dbReference>
<dbReference type="EMBL" id="HG739099">
    <property type="protein sequence ID" value="CDP05157.1"/>
    <property type="molecule type" value="Genomic_DNA"/>
</dbReference>
<keyword evidence="3" id="KW-1185">Reference proteome</keyword>
<dbReference type="AlphaFoldDB" id="A0A068UA42"/>
<dbReference type="InParanoid" id="A0A068UA42"/>
<reference evidence="3" key="1">
    <citation type="journal article" date="2014" name="Science">
        <title>The coffee genome provides insight into the convergent evolution of caffeine biosynthesis.</title>
        <authorList>
            <person name="Denoeud F."/>
            <person name="Carretero-Paulet L."/>
            <person name="Dereeper A."/>
            <person name="Droc G."/>
            <person name="Guyot R."/>
            <person name="Pietrella M."/>
            <person name="Zheng C."/>
            <person name="Alberti A."/>
            <person name="Anthony F."/>
            <person name="Aprea G."/>
            <person name="Aury J.M."/>
            <person name="Bento P."/>
            <person name="Bernard M."/>
            <person name="Bocs S."/>
            <person name="Campa C."/>
            <person name="Cenci A."/>
            <person name="Combes M.C."/>
            <person name="Crouzillat D."/>
            <person name="Da Silva C."/>
            <person name="Daddiego L."/>
            <person name="De Bellis F."/>
            <person name="Dussert S."/>
            <person name="Garsmeur O."/>
            <person name="Gayraud T."/>
            <person name="Guignon V."/>
            <person name="Jahn K."/>
            <person name="Jamilloux V."/>
            <person name="Joet T."/>
            <person name="Labadie K."/>
            <person name="Lan T."/>
            <person name="Leclercq J."/>
            <person name="Lepelley M."/>
            <person name="Leroy T."/>
            <person name="Li L.T."/>
            <person name="Librado P."/>
            <person name="Lopez L."/>
            <person name="Munoz A."/>
            <person name="Noel B."/>
            <person name="Pallavicini A."/>
            <person name="Perrotta G."/>
            <person name="Poncet V."/>
            <person name="Pot D."/>
            <person name="Priyono X."/>
            <person name="Rigoreau M."/>
            <person name="Rouard M."/>
            <person name="Rozas J."/>
            <person name="Tranchant-Dubreuil C."/>
            <person name="VanBuren R."/>
            <person name="Zhang Q."/>
            <person name="Andrade A.C."/>
            <person name="Argout X."/>
            <person name="Bertrand B."/>
            <person name="de Kochko A."/>
            <person name="Graziosi G."/>
            <person name="Henry R.J."/>
            <person name="Jayarama X."/>
            <person name="Ming R."/>
            <person name="Nagai C."/>
            <person name="Rounsley S."/>
            <person name="Sankoff D."/>
            <person name="Giuliano G."/>
            <person name="Albert V.A."/>
            <person name="Wincker P."/>
            <person name="Lashermes P."/>
        </authorList>
    </citation>
    <scope>NUCLEOTIDE SEQUENCE [LARGE SCALE GENOMIC DNA]</scope>
    <source>
        <strain evidence="3">cv. DH200-94</strain>
    </source>
</reference>
<accession>A0A068UA42</accession>
<dbReference type="PANTHER" id="PTHR47987">
    <property type="entry name" value="OS08G0249100 PROTEIN"/>
    <property type="match status" value="1"/>
</dbReference>